<reference evidence="1 2" key="1">
    <citation type="journal article" date="2021" name="Commun. Biol.">
        <title>The genome of Shorea leprosula (Dipterocarpaceae) highlights the ecological relevance of drought in aseasonal tropical rainforests.</title>
        <authorList>
            <person name="Ng K.K.S."/>
            <person name="Kobayashi M.J."/>
            <person name="Fawcett J.A."/>
            <person name="Hatakeyama M."/>
            <person name="Paape T."/>
            <person name="Ng C.H."/>
            <person name="Ang C.C."/>
            <person name="Tnah L.H."/>
            <person name="Lee C.T."/>
            <person name="Nishiyama T."/>
            <person name="Sese J."/>
            <person name="O'Brien M.J."/>
            <person name="Copetti D."/>
            <person name="Mohd Noor M.I."/>
            <person name="Ong R.C."/>
            <person name="Putra M."/>
            <person name="Sireger I.Z."/>
            <person name="Indrioko S."/>
            <person name="Kosugi Y."/>
            <person name="Izuno A."/>
            <person name="Isagi Y."/>
            <person name="Lee S.L."/>
            <person name="Shimizu K.K."/>
        </authorList>
    </citation>
    <scope>NUCLEOTIDE SEQUENCE [LARGE SCALE GENOMIC DNA]</scope>
    <source>
        <strain evidence="1">214</strain>
    </source>
</reference>
<gene>
    <name evidence="1" type="ORF">SLEP1_g19710</name>
</gene>
<evidence type="ECO:0000313" key="2">
    <source>
        <dbReference type="Proteomes" id="UP001054252"/>
    </source>
</evidence>
<comment type="caution">
    <text evidence="1">The sequence shown here is derived from an EMBL/GenBank/DDBJ whole genome shotgun (WGS) entry which is preliminary data.</text>
</comment>
<dbReference type="EMBL" id="BPVZ01000028">
    <property type="protein sequence ID" value="GKV08019.1"/>
    <property type="molecule type" value="Genomic_DNA"/>
</dbReference>
<organism evidence="1 2">
    <name type="scientific">Rubroshorea leprosula</name>
    <dbReference type="NCBI Taxonomy" id="152421"/>
    <lineage>
        <taxon>Eukaryota</taxon>
        <taxon>Viridiplantae</taxon>
        <taxon>Streptophyta</taxon>
        <taxon>Embryophyta</taxon>
        <taxon>Tracheophyta</taxon>
        <taxon>Spermatophyta</taxon>
        <taxon>Magnoliopsida</taxon>
        <taxon>eudicotyledons</taxon>
        <taxon>Gunneridae</taxon>
        <taxon>Pentapetalae</taxon>
        <taxon>rosids</taxon>
        <taxon>malvids</taxon>
        <taxon>Malvales</taxon>
        <taxon>Dipterocarpaceae</taxon>
        <taxon>Rubroshorea</taxon>
    </lineage>
</organism>
<dbReference type="Proteomes" id="UP001054252">
    <property type="component" value="Unassembled WGS sequence"/>
</dbReference>
<dbReference type="AlphaFoldDB" id="A0AAV5J080"/>
<protein>
    <submittedName>
        <fullName evidence="1">Uncharacterized protein</fullName>
    </submittedName>
</protein>
<keyword evidence="2" id="KW-1185">Reference proteome</keyword>
<evidence type="ECO:0000313" key="1">
    <source>
        <dbReference type="EMBL" id="GKV08019.1"/>
    </source>
</evidence>
<name>A0AAV5J080_9ROSI</name>
<proteinExistence type="predicted"/>
<accession>A0AAV5J080</accession>
<sequence>MRSIFMQFYRIEDSVQACFKSNQLQLLRATSSNFMA</sequence>